<evidence type="ECO:0000313" key="9">
    <source>
        <dbReference type="Proteomes" id="UP001642260"/>
    </source>
</evidence>
<feature type="domain" description="MADS-box" evidence="7">
    <location>
        <begin position="7"/>
        <end position="58"/>
    </location>
</feature>
<keyword evidence="5" id="KW-0539">Nucleus</keyword>
<dbReference type="GO" id="GO:0005634">
    <property type="term" value="C:nucleus"/>
    <property type="evidence" value="ECO:0007669"/>
    <property type="project" value="UniProtKB-SubCell"/>
</dbReference>
<dbReference type="EMBL" id="CAKOAT010141598">
    <property type="protein sequence ID" value="CAH8339038.1"/>
    <property type="molecule type" value="Genomic_DNA"/>
</dbReference>
<dbReference type="Pfam" id="PF00319">
    <property type="entry name" value="SRF-TF"/>
    <property type="match status" value="1"/>
</dbReference>
<sequence length="320" mass="35489">MVKRGGGTKRKPEMKKIADKASRATTFSKRREGLYSKAAQLCVISDAQIAILATPSSSNSNASFFSFGHSSVDSIVSAYLSGKRLPPVSSCGGTKAAREDLGICMARMDLGLGFWWNDEKLVNSKNREELMEAMKSMEVLMEQVKELKDQALTTTLPPSSSHDDLDEWSEMELNQLLQDDCDDDAPPPHVVVSNTEKEEEDQTVSEKTCNNNMNFVSLPETAGRSLEESLEEEKMDIDWDTVFVFDEELSDDVSPPVVGNTDKEEEDQNLSEKPCNNGNSMSVPEAAGRSLEDLDLDSIFEGLASFDDQKLLWSDELLFM</sequence>
<proteinExistence type="predicted"/>
<gene>
    <name evidence="8" type="ORF">ERUC_LOCUS15036</name>
</gene>
<evidence type="ECO:0000259" key="7">
    <source>
        <dbReference type="PROSITE" id="PS50066"/>
    </source>
</evidence>
<keyword evidence="2" id="KW-0805">Transcription regulation</keyword>
<dbReference type="InterPro" id="IPR033897">
    <property type="entry name" value="SRF-like_MADS-box"/>
</dbReference>
<feature type="compositionally biased region" description="Basic and acidic residues" evidence="6">
    <location>
        <begin position="10"/>
        <end position="22"/>
    </location>
</feature>
<comment type="subcellular location">
    <subcellularLocation>
        <location evidence="1">Nucleus</location>
    </subcellularLocation>
</comment>
<keyword evidence="3" id="KW-0238">DNA-binding</keyword>
<dbReference type="CDD" id="cd00266">
    <property type="entry name" value="MADS_SRF_like"/>
    <property type="match status" value="1"/>
</dbReference>
<keyword evidence="4" id="KW-0804">Transcription</keyword>
<protein>
    <recommendedName>
        <fullName evidence="7">MADS-box domain-containing protein</fullName>
    </recommendedName>
</protein>
<evidence type="ECO:0000256" key="5">
    <source>
        <dbReference type="ARBA" id="ARBA00023242"/>
    </source>
</evidence>
<dbReference type="InterPro" id="IPR002100">
    <property type="entry name" value="TF_MADSbox"/>
</dbReference>
<dbReference type="AlphaFoldDB" id="A0ABC8JSK6"/>
<name>A0ABC8JSK6_ERUVS</name>
<organism evidence="8 9">
    <name type="scientific">Eruca vesicaria subsp. sativa</name>
    <name type="common">Garden rocket</name>
    <name type="synonym">Eruca sativa</name>
    <dbReference type="NCBI Taxonomy" id="29727"/>
    <lineage>
        <taxon>Eukaryota</taxon>
        <taxon>Viridiplantae</taxon>
        <taxon>Streptophyta</taxon>
        <taxon>Embryophyta</taxon>
        <taxon>Tracheophyta</taxon>
        <taxon>Spermatophyta</taxon>
        <taxon>Magnoliopsida</taxon>
        <taxon>eudicotyledons</taxon>
        <taxon>Gunneridae</taxon>
        <taxon>Pentapetalae</taxon>
        <taxon>rosids</taxon>
        <taxon>malvids</taxon>
        <taxon>Brassicales</taxon>
        <taxon>Brassicaceae</taxon>
        <taxon>Brassiceae</taxon>
        <taxon>Eruca</taxon>
    </lineage>
</organism>
<dbReference type="PRINTS" id="PR00404">
    <property type="entry name" value="MADSDOMAIN"/>
</dbReference>
<dbReference type="SUPFAM" id="SSF55455">
    <property type="entry name" value="SRF-like"/>
    <property type="match status" value="1"/>
</dbReference>
<dbReference type="GO" id="GO:0003677">
    <property type="term" value="F:DNA binding"/>
    <property type="evidence" value="ECO:0007669"/>
    <property type="project" value="UniProtKB-KW"/>
</dbReference>
<evidence type="ECO:0000313" key="8">
    <source>
        <dbReference type="EMBL" id="CAH8339038.1"/>
    </source>
</evidence>
<dbReference type="PROSITE" id="PS50066">
    <property type="entry name" value="MADS_BOX_2"/>
    <property type="match status" value="1"/>
</dbReference>
<keyword evidence="9" id="KW-1185">Reference proteome</keyword>
<evidence type="ECO:0000256" key="1">
    <source>
        <dbReference type="ARBA" id="ARBA00004123"/>
    </source>
</evidence>
<feature type="region of interest" description="Disordered" evidence="6">
    <location>
        <begin position="251"/>
        <end position="286"/>
    </location>
</feature>
<accession>A0ABC8JSK6</accession>
<feature type="region of interest" description="Disordered" evidence="6">
    <location>
        <begin position="1"/>
        <end position="24"/>
    </location>
</feature>
<comment type="caution">
    <text evidence="8">The sequence shown here is derived from an EMBL/GenBank/DDBJ whole genome shotgun (WGS) entry which is preliminary data.</text>
</comment>
<reference evidence="8 9" key="1">
    <citation type="submission" date="2022-03" db="EMBL/GenBank/DDBJ databases">
        <authorList>
            <person name="Macdonald S."/>
            <person name="Ahmed S."/>
            <person name="Newling K."/>
        </authorList>
    </citation>
    <scope>NUCLEOTIDE SEQUENCE [LARGE SCALE GENOMIC DNA]</scope>
</reference>
<dbReference type="PANTHER" id="PTHR11945:SF786">
    <property type="entry name" value="MADS-BOX DOMAIN-CONTAINING PROTEIN"/>
    <property type="match status" value="1"/>
</dbReference>
<dbReference type="InterPro" id="IPR036879">
    <property type="entry name" value="TF_MADSbox_sf"/>
</dbReference>
<dbReference type="PANTHER" id="PTHR11945">
    <property type="entry name" value="MADS BOX PROTEIN"/>
    <property type="match status" value="1"/>
</dbReference>
<evidence type="ECO:0000256" key="4">
    <source>
        <dbReference type="ARBA" id="ARBA00023163"/>
    </source>
</evidence>
<dbReference type="Gene3D" id="3.40.1810.10">
    <property type="entry name" value="Transcription factor, MADS-box"/>
    <property type="match status" value="1"/>
</dbReference>
<evidence type="ECO:0000256" key="3">
    <source>
        <dbReference type="ARBA" id="ARBA00023125"/>
    </source>
</evidence>
<evidence type="ECO:0000256" key="6">
    <source>
        <dbReference type="SAM" id="MobiDB-lite"/>
    </source>
</evidence>
<dbReference type="Proteomes" id="UP001642260">
    <property type="component" value="Unassembled WGS sequence"/>
</dbReference>
<evidence type="ECO:0000256" key="2">
    <source>
        <dbReference type="ARBA" id="ARBA00023015"/>
    </source>
</evidence>
<dbReference type="SMART" id="SM00432">
    <property type="entry name" value="MADS"/>
    <property type="match status" value="1"/>
</dbReference>